<feature type="compositionally biased region" description="Polar residues" evidence="1">
    <location>
        <begin position="1"/>
        <end position="14"/>
    </location>
</feature>
<dbReference type="Gene3D" id="2.40.128.680">
    <property type="match status" value="1"/>
</dbReference>
<reference evidence="2" key="2">
    <citation type="submission" date="2023-07" db="EMBL/GenBank/DDBJ databases">
        <authorList>
            <consortium name="Lawrence Berkeley National Laboratory"/>
            <person name="Haridas S."/>
            <person name="Hensen N."/>
            <person name="Bonometti L."/>
            <person name="Westerberg I."/>
            <person name="Brannstrom I.O."/>
            <person name="Guillou S."/>
            <person name="Cros-Aarteil S."/>
            <person name="Calhoun S."/>
            <person name="Kuo A."/>
            <person name="Mondo S."/>
            <person name="Pangilinan J."/>
            <person name="Riley R."/>
            <person name="LaButti K."/>
            <person name="Andreopoulos B."/>
            <person name="Lipzen A."/>
            <person name="Chen C."/>
            <person name="Yanf M."/>
            <person name="Daum C."/>
            <person name="Ng V."/>
            <person name="Clum A."/>
            <person name="Steindorff A."/>
            <person name="Ohm R."/>
            <person name="Martin F."/>
            <person name="Silar P."/>
            <person name="Natvig D."/>
            <person name="Lalanne C."/>
            <person name="Gautier V."/>
            <person name="Ament-velasquez S.L."/>
            <person name="Kruys A."/>
            <person name="Hutchinson M.I."/>
            <person name="Powell A.J."/>
            <person name="Barry K."/>
            <person name="Miller A.N."/>
            <person name="Grigoriev I.V."/>
            <person name="Debuchy R."/>
            <person name="Gladieux P."/>
            <person name="Thoren M.H."/>
            <person name="Johannesson H."/>
        </authorList>
    </citation>
    <scope>NUCLEOTIDE SEQUENCE</scope>
    <source>
        <strain evidence="2">FGSC 1904</strain>
    </source>
</reference>
<name>A0AAE0UCM0_SORBR</name>
<dbReference type="GO" id="GO:0032299">
    <property type="term" value="C:ribonuclease H2 complex"/>
    <property type="evidence" value="ECO:0007669"/>
    <property type="project" value="InterPro"/>
</dbReference>
<evidence type="ECO:0000313" key="3">
    <source>
        <dbReference type="Proteomes" id="UP001281003"/>
    </source>
</evidence>
<dbReference type="Proteomes" id="UP001281003">
    <property type="component" value="Unassembled WGS sequence"/>
</dbReference>
<feature type="region of interest" description="Disordered" evidence="1">
    <location>
        <begin position="1"/>
        <end position="22"/>
    </location>
</feature>
<accession>A0AAE0UCM0</accession>
<dbReference type="Pfam" id="PF08615">
    <property type="entry name" value="RNase_H2_suC"/>
    <property type="match status" value="1"/>
</dbReference>
<feature type="compositionally biased region" description="Acidic residues" evidence="1">
    <location>
        <begin position="109"/>
        <end position="122"/>
    </location>
</feature>
<gene>
    <name evidence="2" type="ORF">B0T20DRAFT_438204</name>
</gene>
<proteinExistence type="predicted"/>
<dbReference type="PANTHER" id="PTHR47204:SF1">
    <property type="entry name" value="RIBONUCLEASE H2 SUBUNIT C"/>
    <property type="match status" value="1"/>
</dbReference>
<keyword evidence="3" id="KW-1185">Reference proteome</keyword>
<feature type="region of interest" description="Disordered" evidence="1">
    <location>
        <begin position="70"/>
        <end position="132"/>
    </location>
</feature>
<organism evidence="2 3">
    <name type="scientific">Sordaria brevicollis</name>
    <dbReference type="NCBI Taxonomy" id="83679"/>
    <lineage>
        <taxon>Eukaryota</taxon>
        <taxon>Fungi</taxon>
        <taxon>Dikarya</taxon>
        <taxon>Ascomycota</taxon>
        <taxon>Pezizomycotina</taxon>
        <taxon>Sordariomycetes</taxon>
        <taxon>Sordariomycetidae</taxon>
        <taxon>Sordariales</taxon>
        <taxon>Sordariaceae</taxon>
        <taxon>Sordaria</taxon>
    </lineage>
</organism>
<protein>
    <submittedName>
        <fullName evidence="2">Ribonuclease H2, subunit C</fullName>
    </submittedName>
</protein>
<sequence>MTQPILAFQSSPNKETPKTKPNLLPCKIHHDGSVEPIESFWNPRDEDGIKTAYFRGRKLHGYPVPLPSGYRGIIASKSKSTQPSSAQSKQEQQKPRMAHEMSFVMDNSPEPEPEVVDLDAEEEREKEPQVGGEMEVQAEFNQFVVWGHETLADAVGDGYVRGVEEWVGFAGRVHSF</sequence>
<dbReference type="EMBL" id="JAUTDP010000006">
    <property type="protein sequence ID" value="KAK3398830.1"/>
    <property type="molecule type" value="Genomic_DNA"/>
</dbReference>
<reference evidence="2" key="1">
    <citation type="journal article" date="2023" name="Mol. Phylogenet. Evol.">
        <title>Genome-scale phylogeny and comparative genomics of the fungal order Sordariales.</title>
        <authorList>
            <person name="Hensen N."/>
            <person name="Bonometti L."/>
            <person name="Westerberg I."/>
            <person name="Brannstrom I.O."/>
            <person name="Guillou S."/>
            <person name="Cros-Aarteil S."/>
            <person name="Calhoun S."/>
            <person name="Haridas S."/>
            <person name="Kuo A."/>
            <person name="Mondo S."/>
            <person name="Pangilinan J."/>
            <person name="Riley R."/>
            <person name="LaButti K."/>
            <person name="Andreopoulos B."/>
            <person name="Lipzen A."/>
            <person name="Chen C."/>
            <person name="Yan M."/>
            <person name="Daum C."/>
            <person name="Ng V."/>
            <person name="Clum A."/>
            <person name="Steindorff A."/>
            <person name="Ohm R.A."/>
            <person name="Martin F."/>
            <person name="Silar P."/>
            <person name="Natvig D.O."/>
            <person name="Lalanne C."/>
            <person name="Gautier V."/>
            <person name="Ament-Velasquez S.L."/>
            <person name="Kruys A."/>
            <person name="Hutchinson M.I."/>
            <person name="Powell A.J."/>
            <person name="Barry K."/>
            <person name="Miller A.N."/>
            <person name="Grigoriev I.V."/>
            <person name="Debuchy R."/>
            <person name="Gladieux P."/>
            <person name="Hiltunen Thoren M."/>
            <person name="Johannesson H."/>
        </authorList>
    </citation>
    <scope>NUCLEOTIDE SEQUENCE</scope>
    <source>
        <strain evidence="2">FGSC 1904</strain>
    </source>
</reference>
<feature type="compositionally biased region" description="Polar residues" evidence="1">
    <location>
        <begin position="77"/>
        <end position="90"/>
    </location>
</feature>
<dbReference type="GO" id="GO:0006401">
    <property type="term" value="P:RNA catabolic process"/>
    <property type="evidence" value="ECO:0007669"/>
    <property type="project" value="InterPro"/>
</dbReference>
<dbReference type="CDD" id="cd09271">
    <property type="entry name" value="RNase_H2-C"/>
    <property type="match status" value="1"/>
</dbReference>
<dbReference type="AlphaFoldDB" id="A0AAE0UCM0"/>
<comment type="caution">
    <text evidence="2">The sequence shown here is derived from an EMBL/GenBank/DDBJ whole genome shotgun (WGS) entry which is preliminary data.</text>
</comment>
<dbReference type="PANTHER" id="PTHR47204">
    <property type="entry name" value="OS02G0168900 PROTEIN"/>
    <property type="match status" value="1"/>
</dbReference>
<dbReference type="InterPro" id="IPR013924">
    <property type="entry name" value="RNase_H2_suC"/>
</dbReference>
<evidence type="ECO:0000256" key="1">
    <source>
        <dbReference type="SAM" id="MobiDB-lite"/>
    </source>
</evidence>
<evidence type="ECO:0000313" key="2">
    <source>
        <dbReference type="EMBL" id="KAK3398830.1"/>
    </source>
</evidence>